<proteinExistence type="predicted"/>
<feature type="transmembrane region" description="Helical" evidence="1">
    <location>
        <begin position="169"/>
        <end position="188"/>
    </location>
</feature>
<feature type="transmembrane region" description="Helical" evidence="1">
    <location>
        <begin position="28"/>
        <end position="51"/>
    </location>
</feature>
<feature type="transmembrane region" description="Helical" evidence="1">
    <location>
        <begin position="108"/>
        <end position="129"/>
    </location>
</feature>
<reference evidence="3" key="1">
    <citation type="submission" date="2020-10" db="EMBL/GenBank/DDBJ databases">
        <authorList>
            <person name="Gilroy R."/>
        </authorList>
    </citation>
    <scope>NUCLEOTIDE SEQUENCE</scope>
    <source>
        <strain evidence="3">B1-20833</strain>
    </source>
</reference>
<dbReference type="SMART" id="SM00014">
    <property type="entry name" value="acidPPc"/>
    <property type="match status" value="1"/>
</dbReference>
<comment type="caution">
    <text evidence="3">The sequence shown here is derived from an EMBL/GenBank/DDBJ whole genome shotgun (WGS) entry which is preliminary data.</text>
</comment>
<evidence type="ECO:0000313" key="3">
    <source>
        <dbReference type="EMBL" id="MBO8452587.1"/>
    </source>
</evidence>
<dbReference type="Gene3D" id="1.20.144.10">
    <property type="entry name" value="Phosphatidic acid phosphatase type 2/haloperoxidase"/>
    <property type="match status" value="1"/>
</dbReference>
<evidence type="ECO:0000256" key="1">
    <source>
        <dbReference type="SAM" id="Phobius"/>
    </source>
</evidence>
<dbReference type="EMBL" id="JADIMI010000067">
    <property type="protein sequence ID" value="MBO8452587.1"/>
    <property type="molecule type" value="Genomic_DNA"/>
</dbReference>
<keyword evidence="1" id="KW-1133">Transmembrane helix</keyword>
<dbReference type="Pfam" id="PF01569">
    <property type="entry name" value="PAP2"/>
    <property type="match status" value="1"/>
</dbReference>
<dbReference type="InterPro" id="IPR036938">
    <property type="entry name" value="PAP2/HPO_sf"/>
</dbReference>
<gene>
    <name evidence="3" type="ORF">IAC06_06865</name>
</gene>
<feature type="transmembrane region" description="Helical" evidence="1">
    <location>
        <begin position="58"/>
        <end position="76"/>
    </location>
</feature>
<dbReference type="PANTHER" id="PTHR14969:SF13">
    <property type="entry name" value="AT30094P"/>
    <property type="match status" value="1"/>
</dbReference>
<feature type="domain" description="Phosphatidic acid phosphatase type 2/haloperoxidase" evidence="2">
    <location>
        <begin position="61"/>
        <end position="181"/>
    </location>
</feature>
<keyword evidence="1" id="KW-0472">Membrane</keyword>
<evidence type="ECO:0000313" key="4">
    <source>
        <dbReference type="Proteomes" id="UP000823661"/>
    </source>
</evidence>
<keyword evidence="1" id="KW-0812">Transmembrane</keyword>
<sequence length="198" mass="22502">MIIDELIRLDQDITLAINGLHSPVSDQIWTFFTHTQVWFPMYAIVLGCCFWRLGWKRALVATVALVLMVVCCDQTANLFKDGVQRLRPCNTQEMIDRGLHIIHQGGTYGFFSGHAANSFGFACCSYVLLRMDRRLRYRGYAAWIFTWAILVSLSRVFVSMHYFGDILCGAIAGSVIGLALGFAARYICRRWLPEGYGR</sequence>
<dbReference type="Proteomes" id="UP000823661">
    <property type="component" value="Unassembled WGS sequence"/>
</dbReference>
<dbReference type="PANTHER" id="PTHR14969">
    <property type="entry name" value="SPHINGOSINE-1-PHOSPHATE PHOSPHOHYDROLASE"/>
    <property type="match status" value="1"/>
</dbReference>
<accession>A0A9D9EU26</accession>
<name>A0A9D9EU26_9BACT</name>
<feature type="transmembrane region" description="Helical" evidence="1">
    <location>
        <begin position="141"/>
        <end position="163"/>
    </location>
</feature>
<dbReference type="InterPro" id="IPR000326">
    <property type="entry name" value="PAP2/HPO"/>
</dbReference>
<organism evidence="3 4">
    <name type="scientific">Candidatus Cryptobacteroides intestinavium</name>
    <dbReference type="NCBI Taxonomy" id="2840766"/>
    <lineage>
        <taxon>Bacteria</taxon>
        <taxon>Pseudomonadati</taxon>
        <taxon>Bacteroidota</taxon>
        <taxon>Bacteroidia</taxon>
        <taxon>Bacteroidales</taxon>
        <taxon>Candidatus Cryptobacteroides</taxon>
    </lineage>
</organism>
<dbReference type="SUPFAM" id="SSF48317">
    <property type="entry name" value="Acid phosphatase/Vanadium-dependent haloperoxidase"/>
    <property type="match status" value="1"/>
</dbReference>
<reference evidence="3" key="2">
    <citation type="journal article" date="2021" name="PeerJ">
        <title>Extensive microbial diversity within the chicken gut microbiome revealed by metagenomics and culture.</title>
        <authorList>
            <person name="Gilroy R."/>
            <person name="Ravi A."/>
            <person name="Getino M."/>
            <person name="Pursley I."/>
            <person name="Horton D.L."/>
            <person name="Alikhan N.F."/>
            <person name="Baker D."/>
            <person name="Gharbi K."/>
            <person name="Hall N."/>
            <person name="Watson M."/>
            <person name="Adriaenssens E.M."/>
            <person name="Foster-Nyarko E."/>
            <person name="Jarju S."/>
            <person name="Secka A."/>
            <person name="Antonio M."/>
            <person name="Oren A."/>
            <person name="Chaudhuri R.R."/>
            <person name="La Ragione R."/>
            <person name="Hildebrand F."/>
            <person name="Pallen M.J."/>
        </authorList>
    </citation>
    <scope>NUCLEOTIDE SEQUENCE</scope>
    <source>
        <strain evidence="3">B1-20833</strain>
    </source>
</reference>
<protein>
    <submittedName>
        <fullName evidence="3">Phosphatase PAP2 family protein</fullName>
    </submittedName>
</protein>
<dbReference type="AlphaFoldDB" id="A0A9D9EU26"/>
<evidence type="ECO:0000259" key="2">
    <source>
        <dbReference type="SMART" id="SM00014"/>
    </source>
</evidence>